<keyword evidence="3" id="KW-0472">Membrane</keyword>
<evidence type="ECO:0008006" key="7">
    <source>
        <dbReference type="Google" id="ProtNLM"/>
    </source>
</evidence>
<keyword evidence="2" id="KW-0732">Signal</keyword>
<sequence>EMKIAAGFLLLAAGLNAVLRITSITWKLNGDIVAEWIEGAGDLEYFRDFRGRSNLDFNTGVLIIRSMSKTDEGVFTVEINNKIQGLVYSAKGIKSLHDTQVEVVVRPLMCNHLSQACNLSCFGNITDAGPVQYFWKRGEGEWKESQEDLDITNNEETQQIKTFSCNMKNPISEKESGPLDNPFNKQPQPLGPSGSGFMFVQCHEHVESVL</sequence>
<dbReference type="Proteomes" id="UP000264800">
    <property type="component" value="Unplaced"/>
</dbReference>
<evidence type="ECO:0000256" key="3">
    <source>
        <dbReference type="ARBA" id="ARBA00023136"/>
    </source>
</evidence>
<dbReference type="InterPro" id="IPR036179">
    <property type="entry name" value="Ig-like_dom_sf"/>
</dbReference>
<evidence type="ECO:0000256" key="1">
    <source>
        <dbReference type="ARBA" id="ARBA00004370"/>
    </source>
</evidence>
<reference evidence="5" key="2">
    <citation type="submission" date="2025-09" db="UniProtKB">
        <authorList>
            <consortium name="Ensembl"/>
        </authorList>
    </citation>
    <scope>IDENTIFICATION</scope>
</reference>
<evidence type="ECO:0000313" key="6">
    <source>
        <dbReference type="Proteomes" id="UP000264800"/>
    </source>
</evidence>
<accession>A0A3Q3B348</accession>
<organism evidence="5 6">
    <name type="scientific">Kryptolebias marmoratus</name>
    <name type="common">Mangrove killifish</name>
    <name type="synonym">Rivulus marmoratus</name>
    <dbReference type="NCBI Taxonomy" id="37003"/>
    <lineage>
        <taxon>Eukaryota</taxon>
        <taxon>Metazoa</taxon>
        <taxon>Chordata</taxon>
        <taxon>Craniata</taxon>
        <taxon>Vertebrata</taxon>
        <taxon>Euteleostomi</taxon>
        <taxon>Actinopterygii</taxon>
        <taxon>Neopterygii</taxon>
        <taxon>Teleostei</taxon>
        <taxon>Neoteleostei</taxon>
        <taxon>Acanthomorphata</taxon>
        <taxon>Ovalentaria</taxon>
        <taxon>Atherinomorphae</taxon>
        <taxon>Cyprinodontiformes</taxon>
        <taxon>Rivulidae</taxon>
        <taxon>Kryptolebias</taxon>
    </lineage>
</organism>
<dbReference type="InterPro" id="IPR013783">
    <property type="entry name" value="Ig-like_fold"/>
</dbReference>
<evidence type="ECO:0000256" key="4">
    <source>
        <dbReference type="ARBA" id="ARBA00023180"/>
    </source>
</evidence>
<dbReference type="OMA" id="MCGSSLE"/>
<dbReference type="GeneTree" id="ENSGT00610000086518"/>
<evidence type="ECO:0000256" key="2">
    <source>
        <dbReference type="ARBA" id="ARBA00022729"/>
    </source>
</evidence>
<dbReference type="InterPro" id="IPR015631">
    <property type="entry name" value="CD2/SLAM_rcpt"/>
</dbReference>
<keyword evidence="6" id="KW-1185">Reference proteome</keyword>
<keyword evidence="4" id="KW-0325">Glycoprotein</keyword>
<proteinExistence type="predicted"/>
<dbReference type="GO" id="GO:0016020">
    <property type="term" value="C:membrane"/>
    <property type="evidence" value="ECO:0007669"/>
    <property type="project" value="UniProtKB-SubCell"/>
</dbReference>
<dbReference type="Gene3D" id="2.60.40.10">
    <property type="entry name" value="Immunoglobulins"/>
    <property type="match status" value="2"/>
</dbReference>
<name>A0A3Q3B348_KRYMA</name>
<protein>
    <recommendedName>
        <fullName evidence="7">Ig-like domain-containing protein</fullName>
    </recommendedName>
</protein>
<dbReference type="AlphaFoldDB" id="A0A3Q3B348"/>
<dbReference type="PANTHER" id="PTHR12080:SF125">
    <property type="entry name" value="CD48 ANTIGEN-LIKE"/>
    <property type="match status" value="1"/>
</dbReference>
<dbReference type="Ensembl" id="ENSKMAT00000023649.1">
    <property type="protein sequence ID" value="ENSKMAP00000023351.1"/>
    <property type="gene ID" value="ENSKMAG00000017326.1"/>
</dbReference>
<dbReference type="PANTHER" id="PTHR12080">
    <property type="entry name" value="SIGNALING LYMPHOCYTIC ACTIVATION MOLECULE"/>
    <property type="match status" value="1"/>
</dbReference>
<dbReference type="SUPFAM" id="SSF48726">
    <property type="entry name" value="Immunoglobulin"/>
    <property type="match status" value="1"/>
</dbReference>
<dbReference type="STRING" id="37003.ENSKMAP00000023351"/>
<comment type="subcellular location">
    <subcellularLocation>
        <location evidence="1">Membrane</location>
    </subcellularLocation>
</comment>
<evidence type="ECO:0000313" key="5">
    <source>
        <dbReference type="Ensembl" id="ENSKMAP00000023351.1"/>
    </source>
</evidence>
<reference evidence="5" key="1">
    <citation type="submission" date="2025-08" db="UniProtKB">
        <authorList>
            <consortium name="Ensembl"/>
        </authorList>
    </citation>
    <scope>IDENTIFICATION</scope>
</reference>